<dbReference type="AlphaFoldDB" id="A0A2L0ESZ2"/>
<organism evidence="1 2">
    <name type="scientific">Sorangium cellulosum</name>
    <name type="common">Polyangium cellulosum</name>
    <dbReference type="NCBI Taxonomy" id="56"/>
    <lineage>
        <taxon>Bacteria</taxon>
        <taxon>Pseudomonadati</taxon>
        <taxon>Myxococcota</taxon>
        <taxon>Polyangia</taxon>
        <taxon>Polyangiales</taxon>
        <taxon>Polyangiaceae</taxon>
        <taxon>Sorangium</taxon>
    </lineage>
</organism>
<evidence type="ECO:0000313" key="1">
    <source>
        <dbReference type="EMBL" id="AUX42409.1"/>
    </source>
</evidence>
<accession>A0A2L0ESZ2</accession>
<sequence length="135" mass="14966">MGFYDDIAEAAGTGAITDRDYQSEVDAFMNKLMSAMQVPRDKWGPNAIRSSELVCGQERIAGTQHMVREDGGAWASYWLDVKNFKLEVQVKTWRSSGRPFFFDVNGVLFAPNADFGESCKTAANVLKQQASKLSS</sequence>
<name>A0A2L0ESZ2_SORCE</name>
<dbReference type="EMBL" id="CP012673">
    <property type="protein sequence ID" value="AUX42409.1"/>
    <property type="molecule type" value="Genomic_DNA"/>
</dbReference>
<protein>
    <submittedName>
        <fullName evidence="1">Uncharacterized protein</fullName>
    </submittedName>
</protein>
<reference evidence="1 2" key="1">
    <citation type="submission" date="2015-09" db="EMBL/GenBank/DDBJ databases">
        <title>Sorangium comparison.</title>
        <authorList>
            <person name="Zaburannyi N."/>
            <person name="Bunk B."/>
            <person name="Overmann J."/>
            <person name="Mueller R."/>
        </authorList>
    </citation>
    <scope>NUCLEOTIDE SEQUENCE [LARGE SCALE GENOMIC DNA]</scope>
    <source>
        <strain evidence="1 2">So ce26</strain>
    </source>
</reference>
<dbReference type="OrthoDB" id="9958775at2"/>
<dbReference type="RefSeq" id="WP_104981229.1">
    <property type="nucleotide sequence ID" value="NZ_CP012673.1"/>
</dbReference>
<evidence type="ECO:0000313" key="2">
    <source>
        <dbReference type="Proteomes" id="UP000238348"/>
    </source>
</evidence>
<proteinExistence type="predicted"/>
<gene>
    <name evidence="1" type="ORF">SOCE26_038400</name>
</gene>
<dbReference type="Proteomes" id="UP000238348">
    <property type="component" value="Chromosome"/>
</dbReference>